<evidence type="ECO:0000259" key="1">
    <source>
        <dbReference type="PROSITE" id="PS50011"/>
    </source>
</evidence>
<dbReference type="PANTHER" id="PTHR11909">
    <property type="entry name" value="CASEIN KINASE-RELATED"/>
    <property type="match status" value="1"/>
</dbReference>
<organism evidence="2 3">
    <name type="scientific">Aegotheles bennettii</name>
    <dbReference type="NCBI Taxonomy" id="48278"/>
    <lineage>
        <taxon>Eukaryota</taxon>
        <taxon>Metazoa</taxon>
        <taxon>Chordata</taxon>
        <taxon>Craniata</taxon>
        <taxon>Vertebrata</taxon>
        <taxon>Euteleostomi</taxon>
        <taxon>Archelosauria</taxon>
        <taxon>Archosauria</taxon>
        <taxon>Dinosauria</taxon>
        <taxon>Saurischia</taxon>
        <taxon>Theropoda</taxon>
        <taxon>Coelurosauria</taxon>
        <taxon>Aves</taxon>
        <taxon>Neognathae</taxon>
        <taxon>Neoaves</taxon>
        <taxon>Strisores</taxon>
        <taxon>Caprimulgiformes</taxon>
        <taxon>Aegothelidae</taxon>
        <taxon>Aegotheles</taxon>
    </lineage>
</organism>
<feature type="non-terminal residue" evidence="2">
    <location>
        <position position="1"/>
    </location>
</feature>
<comment type="caution">
    <text evidence="2">The sequence shown here is derived from an EMBL/GenBank/DDBJ whole genome shotgun (WGS) entry which is preliminary data.</text>
</comment>
<dbReference type="AlphaFoldDB" id="A0A7K6UND0"/>
<proteinExistence type="predicted"/>
<evidence type="ECO:0000313" key="2">
    <source>
        <dbReference type="EMBL" id="NWX23225.1"/>
    </source>
</evidence>
<sequence>HPSTAQAASGARPQKQRYSLKLDVKDGRIYNEQNFFQRAAKAGTVEKWKKWHSVPLLGIPNCVAFGLHANSYRFLVFSDFGRTLQSVLSDGLHVLKEKAAFQIVVRLLDCLEYIHENEYVHGDITAENIYLNPADLSEVTLAGYCFAFRYCPGGKHVAQREGSRTPHEGTIEFISLDSHKGAGPSRRSDLESLGYCLLKWLCGFLPWSDELDRVETVVEKKEKYKADVICLLRLCFRQRPIPDAVRSYLQQVMALEYEEKPNYEALRQLFKQPLEKMRASAYDSVDIKMVP</sequence>
<keyword evidence="3" id="KW-1185">Reference proteome</keyword>
<name>A0A7K6UND0_9AVES</name>
<dbReference type="GO" id="GO:0005524">
    <property type="term" value="F:ATP binding"/>
    <property type="evidence" value="ECO:0007669"/>
    <property type="project" value="InterPro"/>
</dbReference>
<evidence type="ECO:0000313" key="3">
    <source>
        <dbReference type="Proteomes" id="UP000559068"/>
    </source>
</evidence>
<dbReference type="Gene3D" id="1.10.510.10">
    <property type="entry name" value="Transferase(Phosphotransferase) domain 1"/>
    <property type="match status" value="1"/>
</dbReference>
<protein>
    <submittedName>
        <fullName evidence="2">VRK3 kinase</fullName>
    </submittedName>
</protein>
<dbReference type="EMBL" id="VZRW01012366">
    <property type="protein sequence ID" value="NWX23225.1"/>
    <property type="molecule type" value="Genomic_DNA"/>
</dbReference>
<dbReference type="PROSITE" id="PS00109">
    <property type="entry name" value="PROTEIN_KINASE_TYR"/>
    <property type="match status" value="1"/>
</dbReference>
<keyword evidence="2" id="KW-0808">Transferase</keyword>
<accession>A0A7K6UND0</accession>
<keyword evidence="2" id="KW-0418">Kinase</keyword>
<feature type="non-terminal residue" evidence="2">
    <location>
        <position position="291"/>
    </location>
</feature>
<dbReference type="InterPro" id="IPR000719">
    <property type="entry name" value="Prot_kinase_dom"/>
</dbReference>
<dbReference type="GO" id="GO:0004672">
    <property type="term" value="F:protein kinase activity"/>
    <property type="evidence" value="ECO:0007669"/>
    <property type="project" value="InterPro"/>
</dbReference>
<gene>
    <name evidence="2" type="primary">Vrk3</name>
    <name evidence="2" type="ORF">AEGBEN_R12867</name>
</gene>
<dbReference type="InterPro" id="IPR050235">
    <property type="entry name" value="CK1_Ser-Thr_kinase"/>
</dbReference>
<dbReference type="PROSITE" id="PS50011">
    <property type="entry name" value="PROTEIN_KINASE_DOM"/>
    <property type="match status" value="1"/>
</dbReference>
<dbReference type="Pfam" id="PF00069">
    <property type="entry name" value="Pkinase"/>
    <property type="match status" value="1"/>
</dbReference>
<dbReference type="InterPro" id="IPR008266">
    <property type="entry name" value="Tyr_kinase_AS"/>
</dbReference>
<dbReference type="InterPro" id="IPR011009">
    <property type="entry name" value="Kinase-like_dom_sf"/>
</dbReference>
<dbReference type="OrthoDB" id="2687620at2759"/>
<dbReference type="SMART" id="SM00220">
    <property type="entry name" value="S_TKc"/>
    <property type="match status" value="1"/>
</dbReference>
<feature type="domain" description="Protein kinase" evidence="1">
    <location>
        <begin position="1"/>
        <end position="275"/>
    </location>
</feature>
<dbReference type="Proteomes" id="UP000559068">
    <property type="component" value="Unassembled WGS sequence"/>
</dbReference>
<reference evidence="2 3" key="1">
    <citation type="submission" date="2019-09" db="EMBL/GenBank/DDBJ databases">
        <title>Bird 10,000 Genomes (B10K) Project - Family phase.</title>
        <authorList>
            <person name="Zhang G."/>
        </authorList>
    </citation>
    <scope>NUCLEOTIDE SEQUENCE [LARGE SCALE GENOMIC DNA]</scope>
    <source>
        <strain evidence="2">B10K-DU-029-76</strain>
        <tissue evidence="2">Heart</tissue>
    </source>
</reference>
<dbReference type="SUPFAM" id="SSF56112">
    <property type="entry name" value="Protein kinase-like (PK-like)"/>
    <property type="match status" value="1"/>
</dbReference>